<feature type="compositionally biased region" description="Polar residues" evidence="1">
    <location>
        <begin position="122"/>
        <end position="135"/>
    </location>
</feature>
<feature type="region of interest" description="Disordered" evidence="1">
    <location>
        <begin position="84"/>
        <end position="169"/>
    </location>
</feature>
<dbReference type="AlphaFoldDB" id="A0AAP0E9W9"/>
<dbReference type="Proteomes" id="UP001420932">
    <property type="component" value="Unassembled WGS sequence"/>
</dbReference>
<protein>
    <submittedName>
        <fullName evidence="2">Uncharacterized protein</fullName>
    </submittedName>
</protein>
<gene>
    <name evidence="2" type="ORF">Syun_030102</name>
</gene>
<feature type="compositionally biased region" description="Low complexity" evidence="1">
    <location>
        <begin position="84"/>
        <end position="95"/>
    </location>
</feature>
<name>A0AAP0E9W9_9MAGN</name>
<sequence>MRLASICSSSHFAFGLFLARLRAARRHCARPLALLRRLRRRCVSPPVLVVALRPRHLRYPSWSLYISEDAGGFASRGARPIARPFSSPALPSPLSCFRPSSPAHLRQQRRQRRAYDAKKKQSMSGENAKTNSNWVMQVELGKKNAQPPPPSTPLSPSLRPSHTPQSSSL</sequence>
<dbReference type="EMBL" id="JBBNAF010000013">
    <property type="protein sequence ID" value="KAK9087708.1"/>
    <property type="molecule type" value="Genomic_DNA"/>
</dbReference>
<feature type="compositionally biased region" description="Low complexity" evidence="1">
    <location>
        <begin position="154"/>
        <end position="169"/>
    </location>
</feature>
<evidence type="ECO:0000256" key="1">
    <source>
        <dbReference type="SAM" id="MobiDB-lite"/>
    </source>
</evidence>
<accession>A0AAP0E9W9</accession>
<evidence type="ECO:0000313" key="2">
    <source>
        <dbReference type="EMBL" id="KAK9087708.1"/>
    </source>
</evidence>
<comment type="caution">
    <text evidence="2">The sequence shown here is derived from an EMBL/GenBank/DDBJ whole genome shotgun (WGS) entry which is preliminary data.</text>
</comment>
<keyword evidence="3" id="KW-1185">Reference proteome</keyword>
<evidence type="ECO:0000313" key="3">
    <source>
        <dbReference type="Proteomes" id="UP001420932"/>
    </source>
</evidence>
<proteinExistence type="predicted"/>
<reference evidence="2 3" key="1">
    <citation type="submission" date="2024-01" db="EMBL/GenBank/DDBJ databases">
        <title>Genome assemblies of Stephania.</title>
        <authorList>
            <person name="Yang L."/>
        </authorList>
    </citation>
    <scope>NUCLEOTIDE SEQUENCE [LARGE SCALE GENOMIC DNA]</scope>
    <source>
        <strain evidence="2">YNDBR</strain>
        <tissue evidence="2">Leaf</tissue>
    </source>
</reference>
<organism evidence="2 3">
    <name type="scientific">Stephania yunnanensis</name>
    <dbReference type="NCBI Taxonomy" id="152371"/>
    <lineage>
        <taxon>Eukaryota</taxon>
        <taxon>Viridiplantae</taxon>
        <taxon>Streptophyta</taxon>
        <taxon>Embryophyta</taxon>
        <taxon>Tracheophyta</taxon>
        <taxon>Spermatophyta</taxon>
        <taxon>Magnoliopsida</taxon>
        <taxon>Ranunculales</taxon>
        <taxon>Menispermaceae</taxon>
        <taxon>Menispermoideae</taxon>
        <taxon>Cissampelideae</taxon>
        <taxon>Stephania</taxon>
    </lineage>
</organism>